<keyword evidence="1" id="KW-0677">Repeat</keyword>
<evidence type="ECO:0000256" key="1">
    <source>
        <dbReference type="ARBA" id="ARBA00022737"/>
    </source>
</evidence>
<proteinExistence type="predicted"/>
<comment type="caution">
    <text evidence="6">The sequence shown here is derived from an EMBL/GenBank/DDBJ whole genome shotgun (WGS) entry which is preliminary data.</text>
</comment>
<feature type="region of interest" description="Disordered" evidence="4">
    <location>
        <begin position="92"/>
        <end position="126"/>
    </location>
</feature>
<feature type="domain" description="BZIP" evidence="5">
    <location>
        <begin position="21"/>
        <end position="36"/>
    </location>
</feature>
<evidence type="ECO:0000313" key="6">
    <source>
        <dbReference type="EMBL" id="KAA8642746.1"/>
    </source>
</evidence>
<dbReference type="OrthoDB" id="426293at2759"/>
<organism evidence="6 7">
    <name type="scientific">Aspergillus tanneri</name>
    <dbReference type="NCBI Taxonomy" id="1220188"/>
    <lineage>
        <taxon>Eukaryota</taxon>
        <taxon>Fungi</taxon>
        <taxon>Dikarya</taxon>
        <taxon>Ascomycota</taxon>
        <taxon>Pezizomycotina</taxon>
        <taxon>Eurotiomycetes</taxon>
        <taxon>Eurotiomycetidae</taxon>
        <taxon>Eurotiales</taxon>
        <taxon>Aspergillaceae</taxon>
        <taxon>Aspergillus</taxon>
        <taxon>Aspergillus subgen. Circumdati</taxon>
    </lineage>
</organism>
<dbReference type="RefSeq" id="XP_033422108.1">
    <property type="nucleotide sequence ID" value="XM_033574090.1"/>
</dbReference>
<feature type="region of interest" description="Disordered" evidence="4">
    <location>
        <begin position="445"/>
        <end position="486"/>
    </location>
</feature>
<dbReference type="GO" id="GO:0003700">
    <property type="term" value="F:DNA-binding transcription factor activity"/>
    <property type="evidence" value="ECO:0007669"/>
    <property type="project" value="InterPro"/>
</dbReference>
<dbReference type="Gene3D" id="1.25.40.20">
    <property type="entry name" value="Ankyrin repeat-containing domain"/>
    <property type="match status" value="1"/>
</dbReference>
<dbReference type="InterPro" id="IPR004827">
    <property type="entry name" value="bZIP"/>
</dbReference>
<dbReference type="Pfam" id="PF12796">
    <property type="entry name" value="Ank_2"/>
    <property type="match status" value="1"/>
</dbReference>
<dbReference type="EMBL" id="QUQM01000005">
    <property type="protein sequence ID" value="KAA8642746.1"/>
    <property type="molecule type" value="Genomic_DNA"/>
</dbReference>
<dbReference type="Gene3D" id="1.20.5.170">
    <property type="match status" value="1"/>
</dbReference>
<keyword evidence="2 3" id="KW-0040">ANK repeat</keyword>
<feature type="compositionally biased region" description="Basic and acidic residues" evidence="4">
    <location>
        <begin position="179"/>
        <end position="193"/>
    </location>
</feature>
<evidence type="ECO:0000256" key="2">
    <source>
        <dbReference type="ARBA" id="ARBA00023043"/>
    </source>
</evidence>
<dbReference type="PROSITE" id="PS00036">
    <property type="entry name" value="BZIP_BASIC"/>
    <property type="match status" value="1"/>
</dbReference>
<dbReference type="PROSITE" id="PS50088">
    <property type="entry name" value="ANK_REPEAT"/>
    <property type="match status" value="2"/>
</dbReference>
<feature type="repeat" description="ANK" evidence="3">
    <location>
        <begin position="266"/>
        <end position="298"/>
    </location>
</feature>
<sequence length="486" mass="52207">MEMSEPLDITIETKPLTISSRRRLQNRMAQRRFRERRASKKRLEAETTLEWPMTMPYMMDDSFAESATLTGPDGLGSMDSLIGDLSGHLPSYDINSSSEDDVLTVSAKSDPPRGTADPNTNFPSEPLHLSAVSAAISGFAPSRAGLDDGFGTSSLLGQVHPHLFNVTVDAQPGYPPSLTDERSPENAGRGREQMVDNSDWSADGIILASHMGHGHSRSEGSITTATTASPTSLPPLLHVGVRSGNRSVVATLLKHGAAGVDERDQQGCTALHVAVALGDKDLVLTLLQHGANVHSRDAHGRSPLYLAVSEGHNEILELLLRYASVTKTLVADSTEDDRTPFRGTTKPISEGQGKLRDDFISTISQDNGGDSSISPNVESTIADRDTKLQDMSISVRWLLGYGYSHKVLIEISNNASSRNVSSIDQQSPTRGKLDEVNCQARNFVNADARPPGSPRPTHMPSLYEYELGGSQEGNTPASAEGTCSAP</sequence>
<dbReference type="SUPFAM" id="SSF48403">
    <property type="entry name" value="Ankyrin repeat"/>
    <property type="match status" value="1"/>
</dbReference>
<reference evidence="6 7" key="1">
    <citation type="submission" date="2019-08" db="EMBL/GenBank/DDBJ databases">
        <title>The genome sequence of a newly discovered highly antifungal drug resistant Aspergillus species, Aspergillus tanneri NIH 1004.</title>
        <authorList>
            <person name="Mounaud S."/>
            <person name="Singh I."/>
            <person name="Joardar V."/>
            <person name="Pakala S."/>
            <person name="Pakala S."/>
            <person name="Venepally P."/>
            <person name="Chung J.K."/>
            <person name="Losada L."/>
            <person name="Nierman W.C."/>
        </authorList>
    </citation>
    <scope>NUCLEOTIDE SEQUENCE [LARGE SCALE GENOMIC DNA]</scope>
    <source>
        <strain evidence="6 7">NIH1004</strain>
    </source>
</reference>
<evidence type="ECO:0000259" key="5">
    <source>
        <dbReference type="PROSITE" id="PS00036"/>
    </source>
</evidence>
<dbReference type="PANTHER" id="PTHR24124">
    <property type="entry name" value="ANKYRIN REPEAT FAMILY A"/>
    <property type="match status" value="1"/>
</dbReference>
<evidence type="ECO:0000313" key="7">
    <source>
        <dbReference type="Proteomes" id="UP000324241"/>
    </source>
</evidence>
<feature type="region of interest" description="Disordered" evidence="4">
    <location>
        <begin position="167"/>
        <end position="193"/>
    </location>
</feature>
<dbReference type="GeneID" id="54332200"/>
<dbReference type="Proteomes" id="UP000324241">
    <property type="component" value="Unassembled WGS sequence"/>
</dbReference>
<dbReference type="InterPro" id="IPR036770">
    <property type="entry name" value="Ankyrin_rpt-contain_sf"/>
</dbReference>
<gene>
    <name evidence="6" type="ORF">ATNIH1004_009498</name>
</gene>
<dbReference type="SMART" id="SM00248">
    <property type="entry name" value="ANK"/>
    <property type="match status" value="3"/>
</dbReference>
<name>A0A5M9MAQ0_9EURO</name>
<dbReference type="GO" id="GO:0005634">
    <property type="term" value="C:nucleus"/>
    <property type="evidence" value="ECO:0007669"/>
    <property type="project" value="TreeGrafter"/>
</dbReference>
<protein>
    <recommendedName>
        <fullName evidence="5">BZIP domain-containing protein</fullName>
    </recommendedName>
</protein>
<dbReference type="PROSITE" id="PS50297">
    <property type="entry name" value="ANK_REP_REGION"/>
    <property type="match status" value="2"/>
</dbReference>
<dbReference type="PANTHER" id="PTHR24124:SF14">
    <property type="entry name" value="CHROMOSOME UNDETERMINED SCAFFOLD_25, WHOLE GENOME SHOTGUN SEQUENCE"/>
    <property type="match status" value="1"/>
</dbReference>
<evidence type="ECO:0000256" key="4">
    <source>
        <dbReference type="SAM" id="MobiDB-lite"/>
    </source>
</evidence>
<dbReference type="VEuPathDB" id="FungiDB:EYZ11_007937"/>
<dbReference type="InterPro" id="IPR002110">
    <property type="entry name" value="Ankyrin_rpt"/>
</dbReference>
<dbReference type="CDD" id="cd14688">
    <property type="entry name" value="bZIP_YAP"/>
    <property type="match status" value="1"/>
</dbReference>
<feature type="repeat" description="ANK" evidence="3">
    <location>
        <begin position="299"/>
        <end position="321"/>
    </location>
</feature>
<dbReference type="AlphaFoldDB" id="A0A5M9MAQ0"/>
<accession>A0A5M9MAQ0</accession>
<evidence type="ECO:0000256" key="3">
    <source>
        <dbReference type="PROSITE-ProRule" id="PRU00023"/>
    </source>
</evidence>